<sequence length="411" mass="44389">MRISKWLMNGLALCAISTPLSALEVYNNEEKGAKVEVYGNIRGYIMEGAAYRSRSITTGDNDTGIGAVTNRNWSTGWNMGLQTNSRLGAKFTIGKFLGHIELGLQEPGILGSNNDVGFRLMYGQYTFGDYGKVTFGKTNTPTVVTGFVNDVMATDNGAWGFGALPISVRKFQLQYSIFGATIALIEDNPGELTKVLASVNTTGNLRRNLMPRIALAYDYKGGSLEAKAGLSYRYINATVANGSGTNSFHILAAGKYHLLNKKLYISAIAHYGYNANEERVVGYMGGYNHAAINSYTNLALFSNINVIGVYAEGGYALNDKISLRVGAGFQTAFDKYNTANNAQTISTNITSYMVMANLPVKVNQYITLTPHIGYYGTGVSNNVSVNANNTSTDTPLSLGGFAALVRAEFNF</sequence>
<name>A0A347VTG8_9HELI</name>
<dbReference type="RefSeq" id="WP_034573273.1">
    <property type="nucleotide sequence ID" value="NZ_JRMP02000008.1"/>
</dbReference>
<evidence type="ECO:0000313" key="2">
    <source>
        <dbReference type="EMBL" id="TLD94294.1"/>
    </source>
</evidence>
<keyword evidence="1" id="KW-0732">Signal</keyword>
<dbReference type="EMBL" id="JRMP02000008">
    <property type="protein sequence ID" value="TLD94294.1"/>
    <property type="molecule type" value="Genomic_DNA"/>
</dbReference>
<protein>
    <submittedName>
        <fullName evidence="2">Porin</fullName>
    </submittedName>
</protein>
<feature type="signal peptide" evidence="1">
    <location>
        <begin position="1"/>
        <end position="22"/>
    </location>
</feature>
<feature type="chain" id="PRO_5030063538" evidence="1">
    <location>
        <begin position="23"/>
        <end position="411"/>
    </location>
</feature>
<reference evidence="2 3" key="1">
    <citation type="journal article" date="2014" name="Genome Announc.">
        <title>Draft genome sequences of eight enterohepatic helicobacter species isolated from both laboratory and wild rodents.</title>
        <authorList>
            <person name="Sheh A."/>
            <person name="Shen Z."/>
            <person name="Fox J.G."/>
        </authorList>
    </citation>
    <scope>NUCLEOTIDE SEQUENCE [LARGE SCALE GENOMIC DNA]</scope>
    <source>
        <strain evidence="2 3">MIT 97-6194</strain>
    </source>
</reference>
<dbReference type="OrthoDB" id="5319593at2"/>
<organism evidence="2 3">
    <name type="scientific">Helicobacter saguini</name>
    <dbReference type="NCBI Taxonomy" id="1548018"/>
    <lineage>
        <taxon>Bacteria</taxon>
        <taxon>Pseudomonadati</taxon>
        <taxon>Campylobacterota</taxon>
        <taxon>Epsilonproteobacteria</taxon>
        <taxon>Campylobacterales</taxon>
        <taxon>Helicobacteraceae</taxon>
        <taxon>Helicobacter</taxon>
    </lineage>
</organism>
<dbReference type="AlphaFoldDB" id="A0A347VTG8"/>
<gene>
    <name evidence="2" type="ORF">LS64_006130</name>
</gene>
<dbReference type="SUPFAM" id="SSF56935">
    <property type="entry name" value="Porins"/>
    <property type="match status" value="1"/>
</dbReference>
<comment type="caution">
    <text evidence="2">The sequence shown here is derived from an EMBL/GenBank/DDBJ whole genome shotgun (WGS) entry which is preliminary data.</text>
</comment>
<reference evidence="2 3" key="2">
    <citation type="journal article" date="2016" name="Infect. Immun.">
        <title>Helicobacter saguini, a Novel Helicobacter Isolated from Cotton-Top Tamarins with Ulcerative Colitis, Has Proinflammatory Properties and Induces Typhlocolitis and Dysplasia in Gnotobiotic IL-10-/- Mice.</title>
        <authorList>
            <person name="Shen Z."/>
            <person name="Mannion A."/>
            <person name="Whary M.T."/>
            <person name="Muthupalani S."/>
            <person name="Sheh A."/>
            <person name="Feng Y."/>
            <person name="Gong G."/>
            <person name="Vandamme P."/>
            <person name="Holcombe H.R."/>
            <person name="Paster B.J."/>
            <person name="Fox J.G."/>
        </authorList>
    </citation>
    <scope>NUCLEOTIDE SEQUENCE [LARGE SCALE GENOMIC DNA]</scope>
    <source>
        <strain evidence="2 3">MIT 97-6194</strain>
    </source>
</reference>
<dbReference type="STRING" id="1548018.LS64_11815"/>
<dbReference type="Proteomes" id="UP000029714">
    <property type="component" value="Unassembled WGS sequence"/>
</dbReference>
<keyword evidence="3" id="KW-1185">Reference proteome</keyword>
<proteinExistence type="predicted"/>
<evidence type="ECO:0000313" key="3">
    <source>
        <dbReference type="Proteomes" id="UP000029714"/>
    </source>
</evidence>
<accession>A0A347VTG8</accession>
<evidence type="ECO:0000256" key="1">
    <source>
        <dbReference type="SAM" id="SignalP"/>
    </source>
</evidence>